<dbReference type="Pfam" id="PF03668">
    <property type="entry name" value="RapZ-like_N"/>
    <property type="match status" value="1"/>
</dbReference>
<dbReference type="PANTHER" id="PTHR30448">
    <property type="entry name" value="RNASE ADAPTER PROTEIN RAPZ"/>
    <property type="match status" value="1"/>
</dbReference>
<dbReference type="PANTHER" id="PTHR30448:SF0">
    <property type="entry name" value="RNASE ADAPTER PROTEIN RAPZ"/>
    <property type="match status" value="1"/>
</dbReference>
<keyword evidence="1 4" id="KW-0547">Nucleotide-binding</keyword>
<dbReference type="HAMAP" id="MF_00636">
    <property type="entry name" value="RapZ_like"/>
    <property type="match status" value="1"/>
</dbReference>
<protein>
    <submittedName>
        <fullName evidence="7">RNase adapter RapZ</fullName>
    </submittedName>
</protein>
<dbReference type="Proteomes" id="UP001165427">
    <property type="component" value="Unassembled WGS sequence"/>
</dbReference>
<evidence type="ECO:0000256" key="3">
    <source>
        <dbReference type="ARBA" id="ARBA00023134"/>
    </source>
</evidence>
<dbReference type="InterPro" id="IPR053930">
    <property type="entry name" value="RapZ-like_N"/>
</dbReference>
<dbReference type="InterPro" id="IPR053931">
    <property type="entry name" value="RapZ_C"/>
</dbReference>
<dbReference type="GO" id="GO:0005525">
    <property type="term" value="F:GTP binding"/>
    <property type="evidence" value="ECO:0007669"/>
    <property type="project" value="UniProtKB-UniRule"/>
</dbReference>
<dbReference type="NCBIfam" id="NF003828">
    <property type="entry name" value="PRK05416.1"/>
    <property type="match status" value="1"/>
</dbReference>
<sequence>MQPRTIIIVTGSSGSGKSTALATFEDAGFFCVDNMPVGLMPPFLQQAAEQAADNDVAGWAFGMDLRDRHFLDGHGRMLADLKNKGYQAKIVFLDADDQVLLRRYNQTRRHHPLGRDGSLLEAVRAEKHQLQPLRKTADHVIDTTHLSVHELKFAIFNIARQYTAITGMAINVISFGFKYGTPAEADLLIDVRFLKNPYFVPELKPLDGESDQIREFVLQDPQTGLFLESYLKLLDQLIPLYVKEGKAYLTLAIGCTGGRHRSVVIAQQVYDHIRLTQPTVRLMHRDIRFG</sequence>
<accession>A0AA41R324</accession>
<dbReference type="AlphaFoldDB" id="A0AA41R324"/>
<keyword evidence="2 4" id="KW-0067">ATP-binding</keyword>
<reference evidence="7" key="1">
    <citation type="submission" date="2022-04" db="EMBL/GenBank/DDBJ databases">
        <title>Desulfatitalea alkaliphila sp. nov., a novel anaerobic sulfate-reducing bacterium isolated from terrestrial mud volcano, Taman Peninsula, Russia.</title>
        <authorList>
            <person name="Khomyakova M.A."/>
            <person name="Merkel A.Y."/>
            <person name="Slobodkin A.I."/>
        </authorList>
    </citation>
    <scope>NUCLEOTIDE SEQUENCE</scope>
    <source>
        <strain evidence="7">M08but</strain>
    </source>
</reference>
<keyword evidence="8" id="KW-1185">Reference proteome</keyword>
<evidence type="ECO:0000259" key="6">
    <source>
        <dbReference type="Pfam" id="PF22740"/>
    </source>
</evidence>
<dbReference type="Gene3D" id="3.40.50.300">
    <property type="entry name" value="P-loop containing nucleotide triphosphate hydrolases"/>
    <property type="match status" value="1"/>
</dbReference>
<dbReference type="InterPro" id="IPR027417">
    <property type="entry name" value="P-loop_NTPase"/>
</dbReference>
<dbReference type="EMBL" id="JALJRB010000022">
    <property type="protein sequence ID" value="MCJ8502172.1"/>
    <property type="molecule type" value="Genomic_DNA"/>
</dbReference>
<evidence type="ECO:0000256" key="4">
    <source>
        <dbReference type="HAMAP-Rule" id="MF_00636"/>
    </source>
</evidence>
<proteinExistence type="inferred from homology"/>
<evidence type="ECO:0000313" key="8">
    <source>
        <dbReference type="Proteomes" id="UP001165427"/>
    </source>
</evidence>
<dbReference type="PIRSF" id="PIRSF005052">
    <property type="entry name" value="P-loopkin"/>
    <property type="match status" value="1"/>
</dbReference>
<feature type="domain" description="RapZ C-terminal" evidence="6">
    <location>
        <begin position="168"/>
        <end position="287"/>
    </location>
</feature>
<dbReference type="RefSeq" id="WP_246912473.1">
    <property type="nucleotide sequence ID" value="NZ_JALJRB010000022.1"/>
</dbReference>
<evidence type="ECO:0000256" key="2">
    <source>
        <dbReference type="ARBA" id="ARBA00022840"/>
    </source>
</evidence>
<feature type="binding site" evidence="4">
    <location>
        <begin position="11"/>
        <end position="18"/>
    </location>
    <ligand>
        <name>ATP</name>
        <dbReference type="ChEBI" id="CHEBI:30616"/>
    </ligand>
</feature>
<feature type="binding site" evidence="4">
    <location>
        <begin position="64"/>
        <end position="67"/>
    </location>
    <ligand>
        <name>GTP</name>
        <dbReference type="ChEBI" id="CHEBI:37565"/>
    </ligand>
</feature>
<keyword evidence="3 4" id="KW-0342">GTP-binding</keyword>
<dbReference type="SUPFAM" id="SSF52540">
    <property type="entry name" value="P-loop containing nucleoside triphosphate hydrolases"/>
    <property type="match status" value="1"/>
</dbReference>
<dbReference type="Pfam" id="PF22740">
    <property type="entry name" value="PapZ_C"/>
    <property type="match status" value="1"/>
</dbReference>
<organism evidence="7 8">
    <name type="scientific">Desulfatitalea alkaliphila</name>
    <dbReference type="NCBI Taxonomy" id="2929485"/>
    <lineage>
        <taxon>Bacteria</taxon>
        <taxon>Pseudomonadati</taxon>
        <taxon>Thermodesulfobacteriota</taxon>
        <taxon>Desulfobacteria</taxon>
        <taxon>Desulfobacterales</taxon>
        <taxon>Desulfosarcinaceae</taxon>
        <taxon>Desulfatitalea</taxon>
    </lineage>
</organism>
<dbReference type="InterPro" id="IPR005337">
    <property type="entry name" value="RapZ-like"/>
</dbReference>
<evidence type="ECO:0000256" key="1">
    <source>
        <dbReference type="ARBA" id="ARBA00022741"/>
    </source>
</evidence>
<comment type="caution">
    <text evidence="7">The sequence shown here is derived from an EMBL/GenBank/DDBJ whole genome shotgun (WGS) entry which is preliminary data.</text>
</comment>
<evidence type="ECO:0000259" key="5">
    <source>
        <dbReference type="Pfam" id="PF03668"/>
    </source>
</evidence>
<dbReference type="GO" id="GO:0005524">
    <property type="term" value="F:ATP binding"/>
    <property type="evidence" value="ECO:0007669"/>
    <property type="project" value="UniProtKB-UniRule"/>
</dbReference>
<evidence type="ECO:0000313" key="7">
    <source>
        <dbReference type="EMBL" id="MCJ8502172.1"/>
    </source>
</evidence>
<name>A0AA41R324_9BACT</name>
<feature type="domain" description="RapZ-like N-terminal" evidence="5">
    <location>
        <begin position="6"/>
        <end position="154"/>
    </location>
</feature>
<gene>
    <name evidence="7" type="primary">rapZ</name>
    <name evidence="7" type="ORF">MRX98_16430</name>
</gene>